<reference evidence="3 4" key="1">
    <citation type="journal article" date="2016" name="Nat. Commun.">
        <title>Thousands of microbial genomes shed light on interconnected biogeochemical processes in an aquifer system.</title>
        <authorList>
            <person name="Anantharaman K."/>
            <person name="Brown C.T."/>
            <person name="Hug L.A."/>
            <person name="Sharon I."/>
            <person name="Castelle C.J."/>
            <person name="Probst A.J."/>
            <person name="Thomas B.C."/>
            <person name="Singh A."/>
            <person name="Wilkins M.J."/>
            <person name="Karaoz U."/>
            <person name="Brodie E.L."/>
            <person name="Williams K.H."/>
            <person name="Hubbard S.S."/>
            <person name="Banfield J.F."/>
        </authorList>
    </citation>
    <scope>NUCLEOTIDE SEQUENCE [LARGE SCALE GENOMIC DNA]</scope>
</reference>
<dbReference type="InterPro" id="IPR043964">
    <property type="entry name" value="P-loop_TraG"/>
</dbReference>
<dbReference type="Gene3D" id="3.40.50.300">
    <property type="entry name" value="P-loop containing nucleotide triphosphate hydrolases"/>
    <property type="match status" value="1"/>
</dbReference>
<evidence type="ECO:0000313" key="3">
    <source>
        <dbReference type="EMBL" id="OHB08791.1"/>
    </source>
</evidence>
<dbReference type="PANTHER" id="PTHR30121:SF6">
    <property type="entry name" value="SLR6007 PROTEIN"/>
    <property type="match status" value="1"/>
</dbReference>
<dbReference type="InterPro" id="IPR027417">
    <property type="entry name" value="P-loop_NTPase"/>
</dbReference>
<feature type="coiled-coil region" evidence="1">
    <location>
        <begin position="99"/>
        <end position="151"/>
    </location>
</feature>
<evidence type="ECO:0000313" key="4">
    <source>
        <dbReference type="Proteomes" id="UP000177096"/>
    </source>
</evidence>
<name>A0A1G2UH89_9BACT</name>
<dbReference type="AlphaFoldDB" id="A0A1G2UH89"/>
<dbReference type="NCBIfam" id="NF045971">
    <property type="entry name" value="conju_CD1110"/>
    <property type="match status" value="1"/>
</dbReference>
<dbReference type="Gene3D" id="1.10.8.730">
    <property type="match status" value="1"/>
</dbReference>
<proteinExistence type="predicted"/>
<comment type="caution">
    <text evidence="3">The sequence shown here is derived from an EMBL/GenBank/DDBJ whole genome shotgun (WGS) entry which is preliminary data.</text>
</comment>
<feature type="domain" description="TraG P-loop" evidence="2">
    <location>
        <begin position="252"/>
        <end position="554"/>
    </location>
</feature>
<accession>A0A1G2UH89</accession>
<dbReference type="SUPFAM" id="SSF52540">
    <property type="entry name" value="P-loop containing nucleoside triphosphate hydrolases"/>
    <property type="match status" value="1"/>
</dbReference>
<dbReference type="PANTHER" id="PTHR30121">
    <property type="entry name" value="UNCHARACTERIZED PROTEIN YJGR-RELATED"/>
    <property type="match status" value="1"/>
</dbReference>
<dbReference type="Proteomes" id="UP000177096">
    <property type="component" value="Unassembled WGS sequence"/>
</dbReference>
<organism evidence="3 4">
    <name type="scientific">Candidatus Zambryskibacteria bacterium RIFCSPLOWO2_02_FULL_39_14</name>
    <dbReference type="NCBI Taxonomy" id="1802769"/>
    <lineage>
        <taxon>Bacteria</taxon>
        <taxon>Candidatus Zambryskiibacteriota</taxon>
    </lineage>
</organism>
<protein>
    <submittedName>
        <fullName evidence="3">Conjugal transfer protein TraC</fullName>
    </submittedName>
</protein>
<dbReference type="InterPro" id="IPR051162">
    <property type="entry name" value="T4SS_component"/>
</dbReference>
<keyword evidence="1" id="KW-0175">Coiled coil</keyword>
<sequence>MSIFDKFFKNKEAEKSDISSILPQEIFEAGVLELKDIIAPSALKITPKEINLGEKILRSFFVISYPRFLTEGWFSPIINMDKVFDVSIFVHPIETSRVLRQFQRKVAEVQSQIHAREEKGLVRDPMLDVAYQDLENLRDQLQQAQEKLFDVGLYITIYGDSDTELDKVETEVKSILEAKLIYVKPALFQQEQGYKSTLPLGNDSLSVHSKLNSLPLSSLFPFTSFDLTSDKGILYGINRHNSSLVLFDRFSLENYNSIMFAKSGAGKSYATKLEILRTLMFDTEVIVMDPEREYEYMAEATGGRYFNISLNSEHHINPFDLPIPGPGESAANVLRSNIINLVGLFRLMMGGLTAEEDALIDRAITETYALKDITAESDFRTIEPPLMSDFELVLSGLEGGESLAQRLSKYTKGTWSGFINRPSNVDIDRKFVVFSLRDMEDELKPIAMYIVTHYIWNAIRKKLKKRLLVIDEAWWMMKSEDTASFLMSLVKRGRKYFLGVATITQDVGDFLKSPYGVPIITNSSIQILLKQSPTTIDELQRTFNLTDEEKYLLLESDIGEGIFFAGLKHVAIKNIASYTEDQIITSDPSQVLAIKKARREANENRNTVMETKKAEIMEAEINNQ</sequence>
<evidence type="ECO:0000259" key="2">
    <source>
        <dbReference type="Pfam" id="PF19044"/>
    </source>
</evidence>
<gene>
    <name evidence="3" type="ORF">A3I86_02055</name>
</gene>
<evidence type="ECO:0000256" key="1">
    <source>
        <dbReference type="SAM" id="Coils"/>
    </source>
</evidence>
<dbReference type="Pfam" id="PF19044">
    <property type="entry name" value="P-loop_TraG"/>
    <property type="match status" value="1"/>
</dbReference>
<dbReference type="EMBL" id="MHWM01000019">
    <property type="protein sequence ID" value="OHB08791.1"/>
    <property type="molecule type" value="Genomic_DNA"/>
</dbReference>